<dbReference type="GO" id="GO:0020037">
    <property type="term" value="F:heme binding"/>
    <property type="evidence" value="ECO:0007669"/>
    <property type="project" value="InterPro"/>
</dbReference>
<keyword evidence="5 14" id="KW-0575">Peroxidase</keyword>
<evidence type="ECO:0000256" key="7">
    <source>
        <dbReference type="ARBA" id="ARBA00022723"/>
    </source>
</evidence>
<dbReference type="Gene3D" id="2.40.180.10">
    <property type="entry name" value="Catalase core domain"/>
    <property type="match status" value="1"/>
</dbReference>
<comment type="caution">
    <text evidence="14">The sequence shown here is derived from an EMBL/GenBank/DDBJ whole genome shotgun (WGS) entry which is preliminary data.</text>
</comment>
<evidence type="ECO:0000259" key="13">
    <source>
        <dbReference type="SMART" id="SM01060"/>
    </source>
</evidence>
<dbReference type="GO" id="GO:0042542">
    <property type="term" value="P:response to hydrogen peroxide"/>
    <property type="evidence" value="ECO:0007669"/>
    <property type="project" value="TreeGrafter"/>
</dbReference>
<feature type="region of interest" description="Disordered" evidence="12">
    <location>
        <begin position="490"/>
        <end position="529"/>
    </location>
</feature>
<dbReference type="InterPro" id="IPR010582">
    <property type="entry name" value="Catalase_immune_responsive"/>
</dbReference>
<comment type="function">
    <text evidence="2">Decomposes hydrogen peroxide into water and oxygen; serves to protect cells from the toxic effects of hydrogen peroxide.</text>
</comment>
<evidence type="ECO:0000256" key="6">
    <source>
        <dbReference type="ARBA" id="ARBA00022617"/>
    </source>
</evidence>
<dbReference type="GO" id="GO:0004096">
    <property type="term" value="F:catalase activity"/>
    <property type="evidence" value="ECO:0007669"/>
    <property type="project" value="UniProtKB-EC"/>
</dbReference>
<feature type="domain" description="Catalase core" evidence="13">
    <location>
        <begin position="8"/>
        <end position="391"/>
    </location>
</feature>
<dbReference type="Pfam" id="PF06628">
    <property type="entry name" value="Catalase-rel"/>
    <property type="match status" value="1"/>
</dbReference>
<feature type="compositionally biased region" description="Low complexity" evidence="12">
    <location>
        <begin position="490"/>
        <end position="499"/>
    </location>
</feature>
<evidence type="ECO:0000256" key="11">
    <source>
        <dbReference type="PIRSR" id="PIRSR038928-2"/>
    </source>
</evidence>
<protein>
    <recommendedName>
        <fullName evidence="4">catalase</fullName>
        <ecNumber evidence="4">1.11.1.6</ecNumber>
    </recommendedName>
</protein>
<dbReference type="InterPro" id="IPR018028">
    <property type="entry name" value="Catalase"/>
</dbReference>
<evidence type="ECO:0000256" key="10">
    <source>
        <dbReference type="ARBA" id="ARBA00023324"/>
    </source>
</evidence>
<dbReference type="PROSITE" id="PS00437">
    <property type="entry name" value="CATALASE_1"/>
    <property type="match status" value="1"/>
</dbReference>
<dbReference type="GO" id="GO:0042744">
    <property type="term" value="P:hydrogen peroxide catabolic process"/>
    <property type="evidence" value="ECO:0007669"/>
    <property type="project" value="UniProtKB-KW"/>
</dbReference>
<feature type="binding site" description="axial binding residue" evidence="11">
    <location>
        <position position="338"/>
    </location>
    <ligand>
        <name>heme</name>
        <dbReference type="ChEBI" id="CHEBI:30413"/>
    </ligand>
    <ligandPart>
        <name>Fe</name>
        <dbReference type="ChEBI" id="CHEBI:18248"/>
    </ligandPart>
</feature>
<dbReference type="PANTHER" id="PTHR11465:SF23">
    <property type="entry name" value="CATALASE-2"/>
    <property type="match status" value="1"/>
</dbReference>
<reference evidence="14 15" key="1">
    <citation type="submission" date="2020-08" db="EMBL/GenBank/DDBJ databases">
        <title>Genomic Encyclopedia of Type Strains, Phase IV (KMG-IV): sequencing the most valuable type-strain genomes for metagenomic binning, comparative biology and taxonomic classification.</title>
        <authorList>
            <person name="Goeker M."/>
        </authorList>
    </citation>
    <scope>NUCLEOTIDE SEQUENCE [LARGE SCALE GENOMIC DNA]</scope>
    <source>
        <strain evidence="14 15">DSM 106146</strain>
    </source>
</reference>
<dbReference type="InterPro" id="IPR011614">
    <property type="entry name" value="Catalase_core"/>
</dbReference>
<evidence type="ECO:0000256" key="3">
    <source>
        <dbReference type="ARBA" id="ARBA00005329"/>
    </source>
</evidence>
<dbReference type="InterPro" id="IPR024711">
    <property type="entry name" value="Catalase_clade1/3"/>
</dbReference>
<evidence type="ECO:0000256" key="12">
    <source>
        <dbReference type="SAM" id="MobiDB-lite"/>
    </source>
</evidence>
<evidence type="ECO:0000256" key="8">
    <source>
        <dbReference type="ARBA" id="ARBA00023002"/>
    </source>
</evidence>
<gene>
    <name evidence="14" type="ORF">HNP82_003074</name>
</gene>
<dbReference type="InterPro" id="IPR020835">
    <property type="entry name" value="Catalase_sf"/>
</dbReference>
<accession>A0A7W8HDE5</accession>
<organism evidence="14 15">
    <name type="scientific">Catenibacillus scindens</name>
    <dbReference type="NCBI Taxonomy" id="673271"/>
    <lineage>
        <taxon>Bacteria</taxon>
        <taxon>Bacillati</taxon>
        <taxon>Bacillota</taxon>
        <taxon>Clostridia</taxon>
        <taxon>Lachnospirales</taxon>
        <taxon>Lachnospiraceae</taxon>
        <taxon>Catenibacillus</taxon>
    </lineage>
</organism>
<dbReference type="PIRSF" id="PIRSF038928">
    <property type="entry name" value="Catalase_clade1-3"/>
    <property type="match status" value="1"/>
</dbReference>
<keyword evidence="9 11" id="KW-0408">Iron</keyword>
<dbReference type="RefSeq" id="WP_207720644.1">
    <property type="nucleotide sequence ID" value="NZ_JACHFW010000016.1"/>
</dbReference>
<keyword evidence="7 11" id="KW-0479">Metal-binding</keyword>
<dbReference type="Pfam" id="PF00199">
    <property type="entry name" value="Catalase"/>
    <property type="match status" value="1"/>
</dbReference>
<dbReference type="InterPro" id="IPR002226">
    <property type="entry name" value="Catalase_haem_BS"/>
</dbReference>
<evidence type="ECO:0000313" key="14">
    <source>
        <dbReference type="EMBL" id="MBB5265923.1"/>
    </source>
</evidence>
<proteinExistence type="inferred from homology"/>
<dbReference type="EMBL" id="JACHFW010000016">
    <property type="protein sequence ID" value="MBB5265923.1"/>
    <property type="molecule type" value="Genomic_DNA"/>
</dbReference>
<evidence type="ECO:0000256" key="5">
    <source>
        <dbReference type="ARBA" id="ARBA00022559"/>
    </source>
</evidence>
<dbReference type="SUPFAM" id="SSF56634">
    <property type="entry name" value="Heme-dependent catalase-like"/>
    <property type="match status" value="1"/>
</dbReference>
<sequence>MGKCEKLTTGFGAPVYNTANSLTVGPNGPMLFEDVDFVEKMAHFDRERIPERVVHAKGCGAFGVFHLYQSMEAYTCADFLKNPAQRTKILIRFSTVIGNRGSADTVRDPRGFAVRFYTCEGNYDVVGLSFPVFFIRDAMSFPDFIHSQKPSPKSNLPDPQRVWDFYSLMPECAHQLTWLYSDRGIVKNFRKMDGFGVNTFVWRNKEGKRHFVKYHFLCQDEKEVVDRFEASRLAGEDPDIAARTLWKDIEEGRPVKYEFCVQIMDPDEAAALDFDPLDDTKTWPEDRFPLIKVGMLILNKNPENFFAQIEQAAFAPANIVPGIEFSADKMLQGRIFSYRDTQRYRVGTNYAQLPVNRPIVPVNNNMSDGSMNCFVPTGDVNYKPNSLDNNCPREAVPLMGHGPCYTGYAVRSPIEKTDDFSQATARYMSLGKEEQDRMAEAMANDLSKVCRPVLMRSLELLENISHELCMAVKKYLQNGMQESSVNAAAPLEQASAAPSTSPQLSRQPARRRQCPGMTRERYMREFKGR</sequence>
<dbReference type="GO" id="GO:0046872">
    <property type="term" value="F:metal ion binding"/>
    <property type="evidence" value="ECO:0007669"/>
    <property type="project" value="UniProtKB-KW"/>
</dbReference>
<keyword evidence="8 14" id="KW-0560">Oxidoreductase</keyword>
<feature type="compositionally biased region" description="Basic and acidic residues" evidence="12">
    <location>
        <begin position="518"/>
        <end position="529"/>
    </location>
</feature>
<dbReference type="Proteomes" id="UP000543642">
    <property type="component" value="Unassembled WGS sequence"/>
</dbReference>
<comment type="cofactor">
    <cofactor evidence="1 11">
        <name>heme</name>
        <dbReference type="ChEBI" id="CHEBI:30413"/>
    </cofactor>
</comment>
<comment type="similarity">
    <text evidence="3">Belongs to the catalase family.</text>
</comment>
<dbReference type="SMART" id="SM01060">
    <property type="entry name" value="Catalase"/>
    <property type="match status" value="1"/>
</dbReference>
<keyword evidence="6 11" id="KW-0349">Heme</keyword>
<evidence type="ECO:0000256" key="4">
    <source>
        <dbReference type="ARBA" id="ARBA00012314"/>
    </source>
</evidence>
<dbReference type="GO" id="GO:0005737">
    <property type="term" value="C:cytoplasm"/>
    <property type="evidence" value="ECO:0007669"/>
    <property type="project" value="TreeGrafter"/>
</dbReference>
<dbReference type="PROSITE" id="PS51402">
    <property type="entry name" value="CATALASE_3"/>
    <property type="match status" value="1"/>
</dbReference>
<evidence type="ECO:0000313" key="15">
    <source>
        <dbReference type="Proteomes" id="UP000543642"/>
    </source>
</evidence>
<evidence type="ECO:0000256" key="1">
    <source>
        <dbReference type="ARBA" id="ARBA00001971"/>
    </source>
</evidence>
<evidence type="ECO:0000256" key="9">
    <source>
        <dbReference type="ARBA" id="ARBA00023004"/>
    </source>
</evidence>
<keyword evidence="15" id="KW-1185">Reference proteome</keyword>
<dbReference type="EC" id="1.11.1.6" evidence="4"/>
<dbReference type="PRINTS" id="PR00067">
    <property type="entry name" value="CATALASE"/>
</dbReference>
<dbReference type="AlphaFoldDB" id="A0A7W8HDE5"/>
<dbReference type="PANTHER" id="PTHR11465">
    <property type="entry name" value="CATALASE"/>
    <property type="match status" value="1"/>
</dbReference>
<evidence type="ECO:0000256" key="2">
    <source>
        <dbReference type="ARBA" id="ARBA00002974"/>
    </source>
</evidence>
<name>A0A7W8HDE5_9FIRM</name>
<dbReference type="CDD" id="cd08154">
    <property type="entry name" value="catalase_clade_1"/>
    <property type="match status" value="1"/>
</dbReference>
<keyword evidence="10" id="KW-0376">Hydrogen peroxide</keyword>